<accession>A0A975IBY2</accession>
<gene>
    <name evidence="1" type="ORF">HRI96_03415</name>
</gene>
<dbReference type="InterPro" id="IPR011990">
    <property type="entry name" value="TPR-like_helical_dom_sf"/>
</dbReference>
<reference evidence="1" key="2">
    <citation type="journal article" date="2021" name="Microbiol. Resour. Announc.">
        <title>Complete Genome Sequences of Three Human Oral Treponema parvum Isolates.</title>
        <authorList>
            <person name="Zeng H."/>
            <person name="Watt R.M."/>
        </authorList>
    </citation>
    <scope>NUCLEOTIDE SEQUENCE</scope>
    <source>
        <strain evidence="1">ATCC 700773</strain>
    </source>
</reference>
<evidence type="ECO:0000313" key="2">
    <source>
        <dbReference type="Proteomes" id="UP000671995"/>
    </source>
</evidence>
<dbReference type="EMBL" id="CP054257">
    <property type="protein sequence ID" value="QTQ11325.1"/>
    <property type="molecule type" value="Genomic_DNA"/>
</dbReference>
<dbReference type="Gene3D" id="1.25.40.10">
    <property type="entry name" value="Tetratricopeptide repeat domain"/>
    <property type="match status" value="2"/>
</dbReference>
<organism evidence="1 2">
    <name type="scientific">Treponema parvum</name>
    <dbReference type="NCBI Taxonomy" id="138851"/>
    <lineage>
        <taxon>Bacteria</taxon>
        <taxon>Pseudomonadati</taxon>
        <taxon>Spirochaetota</taxon>
        <taxon>Spirochaetia</taxon>
        <taxon>Spirochaetales</taxon>
        <taxon>Treponemataceae</taxon>
        <taxon>Treponema</taxon>
    </lineage>
</organism>
<reference evidence="1" key="1">
    <citation type="submission" date="2020-05" db="EMBL/GenBank/DDBJ databases">
        <authorList>
            <person name="Zeng H."/>
            <person name="Chan Y.K."/>
            <person name="Watt R.M."/>
        </authorList>
    </citation>
    <scope>NUCLEOTIDE SEQUENCE</scope>
    <source>
        <strain evidence="1">ATCC 700773</strain>
    </source>
</reference>
<dbReference type="AlphaFoldDB" id="A0A975IBY2"/>
<proteinExistence type="predicted"/>
<sequence>MGIQLSENLTQAYGFLENGKPQDAKQILENAAESDLDNKDILFALSCCHFMINSLRQIESVEDPFERGESIIHEWKAFEGRAAGEKTPHDILYAARRGFFTLALENYNKLINEADPRQKAEIYRKIGLCHKKFGEYETAKNCLLEANALFSGSSPIIAELADCFALCGEEKKAKVLFKEAFFVDPQKIDFCFLDSELICCLIRKVTDKGFTGAALQEWVPVYGVLFGIFNIKRELRSQEVGRLKQDIYAKENESKDPSSDQALLTPRLINLYFWLIDHYVLTNTEQPKINQVLLKIKILDPVIYSLFVK</sequence>
<evidence type="ECO:0000313" key="1">
    <source>
        <dbReference type="EMBL" id="QTQ11325.1"/>
    </source>
</evidence>
<dbReference type="Proteomes" id="UP000671995">
    <property type="component" value="Chromosome"/>
</dbReference>
<dbReference type="SUPFAM" id="SSF48452">
    <property type="entry name" value="TPR-like"/>
    <property type="match status" value="1"/>
</dbReference>
<evidence type="ECO:0008006" key="3">
    <source>
        <dbReference type="Google" id="ProtNLM"/>
    </source>
</evidence>
<name>A0A975IBY2_9SPIR</name>
<protein>
    <recommendedName>
        <fullName evidence="3">Tetratricopeptide repeat protein</fullName>
    </recommendedName>
</protein>
<dbReference type="RefSeq" id="WP_210118120.1">
    <property type="nucleotide sequence ID" value="NZ_CP054257.1"/>
</dbReference>